<dbReference type="PANTHER" id="PTHR46053:SF1">
    <property type="entry name" value="E3 UBIQUITIN-PROTEIN LIGASE MARCHF11"/>
    <property type="match status" value="1"/>
</dbReference>
<comment type="subcellular location">
    <subcellularLocation>
        <location evidence="2">Endomembrane system</location>
        <topology evidence="2">Multi-pass membrane protein</topology>
    </subcellularLocation>
</comment>
<evidence type="ECO:0000256" key="13">
    <source>
        <dbReference type="SAM" id="Phobius"/>
    </source>
</evidence>
<evidence type="ECO:0000313" key="16">
    <source>
        <dbReference type="Proteomes" id="UP000261620"/>
    </source>
</evidence>
<evidence type="ECO:0000256" key="12">
    <source>
        <dbReference type="ARBA" id="ARBA00023136"/>
    </source>
</evidence>
<dbReference type="GO" id="GO:0008270">
    <property type="term" value="F:zinc ion binding"/>
    <property type="evidence" value="ECO:0007669"/>
    <property type="project" value="UniProtKB-KW"/>
</dbReference>
<protein>
    <recommendedName>
        <fullName evidence="4">RING-type E3 ubiquitin transferase</fullName>
        <ecNumber evidence="4">2.3.2.27</ecNumber>
    </recommendedName>
</protein>
<dbReference type="PANTHER" id="PTHR46053">
    <property type="entry name" value="E3 UBIQUITIN-PROTEIN LIGASE MARCH4-LIKE"/>
    <property type="match status" value="1"/>
</dbReference>
<keyword evidence="12 13" id="KW-0472">Membrane</keyword>
<evidence type="ECO:0000256" key="11">
    <source>
        <dbReference type="ARBA" id="ARBA00022989"/>
    </source>
</evidence>
<reference evidence="15" key="2">
    <citation type="submission" date="2025-09" db="UniProtKB">
        <authorList>
            <consortium name="Ensembl"/>
        </authorList>
    </citation>
    <scope>IDENTIFICATION</scope>
</reference>
<accession>A0A3Q3WCJ0</accession>
<evidence type="ECO:0000256" key="6">
    <source>
        <dbReference type="ARBA" id="ARBA00022692"/>
    </source>
</evidence>
<organism evidence="15 16">
    <name type="scientific">Mola mola</name>
    <name type="common">Ocean sunfish</name>
    <name type="synonym">Tetraodon mola</name>
    <dbReference type="NCBI Taxonomy" id="94237"/>
    <lineage>
        <taxon>Eukaryota</taxon>
        <taxon>Metazoa</taxon>
        <taxon>Chordata</taxon>
        <taxon>Craniata</taxon>
        <taxon>Vertebrata</taxon>
        <taxon>Euteleostomi</taxon>
        <taxon>Actinopterygii</taxon>
        <taxon>Neopterygii</taxon>
        <taxon>Teleostei</taxon>
        <taxon>Neoteleostei</taxon>
        <taxon>Acanthomorphata</taxon>
        <taxon>Eupercaria</taxon>
        <taxon>Tetraodontiformes</taxon>
        <taxon>Molidae</taxon>
        <taxon>Mola</taxon>
    </lineage>
</organism>
<dbReference type="AlphaFoldDB" id="A0A3Q3WCJ0"/>
<feature type="transmembrane region" description="Helical" evidence="13">
    <location>
        <begin position="169"/>
        <end position="194"/>
    </location>
</feature>
<sequence length="287" mass="32469">MKAVKVIERIVTRYVPSLHFLSAPSHRRRAPPPSRCRVRSDQAANESACTGCCLTVFVLWVGLQGDLLNPCRCDGSVRHTHQHCLLKWISERGSWTCELCCYRFHVIAINMKRPWQWQPITITLVEKVQIIAVFLGSLFLVASISWLLWSALSPQAVWQRRDVLFQICYGMYGFMDLVCVGLIVHEGAAVYNVFMRWRAVNLHWDVQSYDKARDMEETSTGHSSLAPRTLWLPLVSFGPPGPLQPTQLGPQPWTCLCLAPLCPGLLPRNNLSRDSDSGEVVIRVTSV</sequence>
<dbReference type="OMA" id="QWQSITV"/>
<dbReference type="EC" id="2.3.2.27" evidence="4"/>
<keyword evidence="11 13" id="KW-1133">Transmembrane helix</keyword>
<keyword evidence="10" id="KW-0862">Zinc</keyword>
<dbReference type="InterPro" id="IPR013083">
    <property type="entry name" value="Znf_RING/FYVE/PHD"/>
</dbReference>
<dbReference type="PROSITE" id="PS51292">
    <property type="entry name" value="ZF_RING_CH"/>
    <property type="match status" value="1"/>
</dbReference>
<keyword evidence="8" id="KW-0863">Zinc-finger</keyword>
<evidence type="ECO:0000256" key="9">
    <source>
        <dbReference type="ARBA" id="ARBA00022786"/>
    </source>
</evidence>
<dbReference type="GO" id="GO:0061630">
    <property type="term" value="F:ubiquitin protein ligase activity"/>
    <property type="evidence" value="ECO:0007669"/>
    <property type="project" value="UniProtKB-EC"/>
</dbReference>
<dbReference type="InterPro" id="IPR046356">
    <property type="entry name" value="MARCHF4/9/11"/>
</dbReference>
<keyword evidence="6 13" id="KW-0812">Transmembrane</keyword>
<feature type="domain" description="RING-CH-type" evidence="14">
    <location>
        <begin position="41"/>
        <end position="107"/>
    </location>
</feature>
<comment type="pathway">
    <text evidence="3">Protein modification; protein ubiquitination.</text>
</comment>
<evidence type="ECO:0000256" key="8">
    <source>
        <dbReference type="ARBA" id="ARBA00022771"/>
    </source>
</evidence>
<dbReference type="GO" id="GO:0016567">
    <property type="term" value="P:protein ubiquitination"/>
    <property type="evidence" value="ECO:0007669"/>
    <property type="project" value="UniProtKB-UniPathway"/>
</dbReference>
<evidence type="ECO:0000256" key="7">
    <source>
        <dbReference type="ARBA" id="ARBA00022723"/>
    </source>
</evidence>
<dbReference type="STRING" id="94237.ENSMMOP00000014686"/>
<keyword evidence="9" id="KW-0833">Ubl conjugation pathway</keyword>
<dbReference type="Proteomes" id="UP000261620">
    <property type="component" value="Unplaced"/>
</dbReference>
<dbReference type="UniPathway" id="UPA00143"/>
<evidence type="ECO:0000256" key="2">
    <source>
        <dbReference type="ARBA" id="ARBA00004127"/>
    </source>
</evidence>
<evidence type="ECO:0000256" key="3">
    <source>
        <dbReference type="ARBA" id="ARBA00004906"/>
    </source>
</evidence>
<dbReference type="Pfam" id="PF12906">
    <property type="entry name" value="RINGv"/>
    <property type="match status" value="1"/>
</dbReference>
<proteinExistence type="predicted"/>
<reference evidence="15" key="1">
    <citation type="submission" date="2025-08" db="UniProtKB">
        <authorList>
            <consortium name="Ensembl"/>
        </authorList>
    </citation>
    <scope>IDENTIFICATION</scope>
</reference>
<feature type="transmembrane region" description="Helical" evidence="13">
    <location>
        <begin position="130"/>
        <end position="149"/>
    </location>
</feature>
<dbReference type="Gene3D" id="3.30.40.10">
    <property type="entry name" value="Zinc/RING finger domain, C3HC4 (zinc finger)"/>
    <property type="match status" value="1"/>
</dbReference>
<evidence type="ECO:0000256" key="5">
    <source>
        <dbReference type="ARBA" id="ARBA00022679"/>
    </source>
</evidence>
<evidence type="ECO:0000259" key="14">
    <source>
        <dbReference type="PROSITE" id="PS51292"/>
    </source>
</evidence>
<keyword evidence="16" id="KW-1185">Reference proteome</keyword>
<name>A0A3Q3WCJ0_MOLML</name>
<dbReference type="SMART" id="SM00744">
    <property type="entry name" value="RINGv"/>
    <property type="match status" value="1"/>
</dbReference>
<evidence type="ECO:0000256" key="4">
    <source>
        <dbReference type="ARBA" id="ARBA00012483"/>
    </source>
</evidence>
<keyword evidence="7" id="KW-0479">Metal-binding</keyword>
<dbReference type="Ensembl" id="ENSMMOT00000014922.1">
    <property type="protein sequence ID" value="ENSMMOP00000014686.1"/>
    <property type="gene ID" value="ENSMMOG00000011230.1"/>
</dbReference>
<evidence type="ECO:0000256" key="10">
    <source>
        <dbReference type="ARBA" id="ARBA00022833"/>
    </source>
</evidence>
<evidence type="ECO:0000313" key="15">
    <source>
        <dbReference type="Ensembl" id="ENSMMOP00000014686.1"/>
    </source>
</evidence>
<dbReference type="SUPFAM" id="SSF57850">
    <property type="entry name" value="RING/U-box"/>
    <property type="match status" value="1"/>
</dbReference>
<evidence type="ECO:0000256" key="1">
    <source>
        <dbReference type="ARBA" id="ARBA00000900"/>
    </source>
</evidence>
<comment type="catalytic activity">
    <reaction evidence="1">
        <text>S-ubiquitinyl-[E2 ubiquitin-conjugating enzyme]-L-cysteine + [acceptor protein]-L-lysine = [E2 ubiquitin-conjugating enzyme]-L-cysteine + N(6)-ubiquitinyl-[acceptor protein]-L-lysine.</text>
        <dbReference type="EC" id="2.3.2.27"/>
    </reaction>
</comment>
<keyword evidence="5" id="KW-0808">Transferase</keyword>
<dbReference type="GO" id="GO:0012505">
    <property type="term" value="C:endomembrane system"/>
    <property type="evidence" value="ECO:0007669"/>
    <property type="project" value="UniProtKB-SubCell"/>
</dbReference>
<dbReference type="InterPro" id="IPR011016">
    <property type="entry name" value="Znf_RING-CH"/>
</dbReference>